<dbReference type="EMBL" id="REFW01000002">
    <property type="protein sequence ID" value="RMB60178.1"/>
    <property type="molecule type" value="Genomic_DNA"/>
</dbReference>
<proteinExistence type="predicted"/>
<feature type="domain" description="AB hydrolase-1" evidence="1">
    <location>
        <begin position="3"/>
        <end position="218"/>
    </location>
</feature>
<gene>
    <name evidence="2" type="ORF">EAX62_10870</name>
</gene>
<organism evidence="2 3">
    <name type="scientific">Tessaracoccus antarcticus</name>
    <dbReference type="NCBI Taxonomy" id="2479848"/>
    <lineage>
        <taxon>Bacteria</taxon>
        <taxon>Bacillati</taxon>
        <taxon>Actinomycetota</taxon>
        <taxon>Actinomycetes</taxon>
        <taxon>Propionibacteriales</taxon>
        <taxon>Propionibacteriaceae</taxon>
        <taxon>Tessaracoccus</taxon>
    </lineage>
</organism>
<name>A0A3M0G6N1_9ACTN</name>
<keyword evidence="2" id="KW-0378">Hydrolase</keyword>
<accession>A0A3M0G6N1</accession>
<dbReference type="Pfam" id="PF12697">
    <property type="entry name" value="Abhydrolase_6"/>
    <property type="match status" value="1"/>
</dbReference>
<evidence type="ECO:0000259" key="1">
    <source>
        <dbReference type="Pfam" id="PF12697"/>
    </source>
</evidence>
<dbReference type="InterPro" id="IPR000073">
    <property type="entry name" value="AB_hydrolase_1"/>
</dbReference>
<dbReference type="GO" id="GO:0016787">
    <property type="term" value="F:hydrolase activity"/>
    <property type="evidence" value="ECO:0007669"/>
    <property type="project" value="UniProtKB-KW"/>
</dbReference>
<evidence type="ECO:0000313" key="3">
    <source>
        <dbReference type="Proteomes" id="UP000275256"/>
    </source>
</evidence>
<reference evidence="2 3" key="1">
    <citation type="submission" date="2018-10" db="EMBL/GenBank/DDBJ databases">
        <title>Tessaracoccus antarcticuss sp. nov., isolated from sediment.</title>
        <authorList>
            <person name="Zhou L.Y."/>
            <person name="Du Z.J."/>
        </authorList>
    </citation>
    <scope>NUCLEOTIDE SEQUENCE [LARGE SCALE GENOMIC DNA]</scope>
    <source>
        <strain evidence="2 3">JDX10</strain>
    </source>
</reference>
<dbReference type="Proteomes" id="UP000275256">
    <property type="component" value="Unassembled WGS sequence"/>
</dbReference>
<dbReference type="InterPro" id="IPR029058">
    <property type="entry name" value="AB_hydrolase_fold"/>
</dbReference>
<keyword evidence="3" id="KW-1185">Reference proteome</keyword>
<dbReference type="SUPFAM" id="SSF53474">
    <property type="entry name" value="alpha/beta-Hydrolases"/>
    <property type="match status" value="1"/>
</dbReference>
<sequence length="228" mass="24279">MDIILIPGLWLRGDAWSDVESELTRAGHRVQAVTLPGQGDGRADATLRDQVDAVVATIDAASAPVLVVGHSAASALAWIVADARPDSVVGVVMIGGMPVEDGKPYANFFPLVDGQMPFPGWEPFAGADSADLDDEARRSIEDNAVAVPEGVCHGVVSLSDDRRFDVPVTVVCPEYSPSDAQEWIDAGQVPELTRTRHVTLVDIDSGHWPMVTRPQELAGIIARAALQQ</sequence>
<comment type="caution">
    <text evidence="2">The sequence shown here is derived from an EMBL/GenBank/DDBJ whole genome shotgun (WGS) entry which is preliminary data.</text>
</comment>
<dbReference type="InterPro" id="IPR052897">
    <property type="entry name" value="Sec-Metab_Biosynth_Hydrolase"/>
</dbReference>
<dbReference type="AlphaFoldDB" id="A0A3M0G6N1"/>
<dbReference type="Gene3D" id="3.40.50.1820">
    <property type="entry name" value="alpha/beta hydrolase"/>
    <property type="match status" value="1"/>
</dbReference>
<evidence type="ECO:0000313" key="2">
    <source>
        <dbReference type="EMBL" id="RMB60178.1"/>
    </source>
</evidence>
<dbReference type="OrthoDB" id="9773549at2"/>
<dbReference type="RefSeq" id="WP_121901658.1">
    <property type="nucleotide sequence ID" value="NZ_REFW01000002.1"/>
</dbReference>
<protein>
    <submittedName>
        <fullName evidence="2">Alpha/beta hydrolase</fullName>
    </submittedName>
</protein>
<dbReference type="PANTHER" id="PTHR37017">
    <property type="entry name" value="AB HYDROLASE-1 DOMAIN-CONTAINING PROTEIN-RELATED"/>
    <property type="match status" value="1"/>
</dbReference>
<dbReference type="PANTHER" id="PTHR37017:SF11">
    <property type="entry name" value="ESTERASE_LIPASE_THIOESTERASE DOMAIN-CONTAINING PROTEIN"/>
    <property type="match status" value="1"/>
</dbReference>